<dbReference type="SUPFAM" id="SSF49363">
    <property type="entry name" value="Purple acid phosphatase, N-terminal domain"/>
    <property type="match status" value="1"/>
</dbReference>
<evidence type="ECO:0000313" key="6">
    <source>
        <dbReference type="Proteomes" id="UP000243820"/>
    </source>
</evidence>
<feature type="domain" description="Calcineurin-like phosphoesterase" evidence="3">
    <location>
        <begin position="135"/>
        <end position="283"/>
    </location>
</feature>
<proteinExistence type="predicted"/>
<dbReference type="Gene3D" id="2.60.40.380">
    <property type="entry name" value="Purple acid phosphatase-like, N-terminal"/>
    <property type="match status" value="1"/>
</dbReference>
<organism evidence="5 6">
    <name type="scientific">Methanocorpusculum parvum</name>
    <dbReference type="NCBI Taxonomy" id="2193"/>
    <lineage>
        <taxon>Archaea</taxon>
        <taxon>Methanobacteriati</taxon>
        <taxon>Methanobacteriota</taxon>
        <taxon>Stenosarchaea group</taxon>
        <taxon>Methanomicrobia</taxon>
        <taxon>Methanomicrobiales</taxon>
        <taxon>Methanocorpusculaceae</taxon>
        <taxon>Methanocorpusculum</taxon>
    </lineage>
</organism>
<keyword evidence="2" id="KW-0812">Transmembrane</keyword>
<keyword evidence="1" id="KW-0732">Signal</keyword>
<accession>A0AAX0QA85</accession>
<dbReference type="Pfam" id="PF16656">
    <property type="entry name" value="Pur_ac_phosph_N"/>
    <property type="match status" value="1"/>
</dbReference>
<dbReference type="Proteomes" id="UP000243820">
    <property type="component" value="Unassembled WGS sequence"/>
</dbReference>
<dbReference type="GO" id="GO:0046872">
    <property type="term" value="F:metal ion binding"/>
    <property type="evidence" value="ECO:0007669"/>
    <property type="project" value="InterPro"/>
</dbReference>
<comment type="caution">
    <text evidence="5">The sequence shown here is derived from an EMBL/GenBank/DDBJ whole genome shotgun (WGS) entry which is preliminary data.</text>
</comment>
<dbReference type="PANTHER" id="PTHR22953:SF153">
    <property type="entry name" value="PURPLE ACID PHOSPHATASE"/>
    <property type="match status" value="1"/>
</dbReference>
<dbReference type="Gene3D" id="3.60.21.10">
    <property type="match status" value="1"/>
</dbReference>
<dbReference type="InterPro" id="IPR004843">
    <property type="entry name" value="Calcineurin-like_PHP"/>
</dbReference>
<dbReference type="InterPro" id="IPR015914">
    <property type="entry name" value="PAPs_N"/>
</dbReference>
<dbReference type="InterPro" id="IPR039331">
    <property type="entry name" value="PAPs-like"/>
</dbReference>
<gene>
    <name evidence="5" type="ORF">ASJ83_05000</name>
</gene>
<dbReference type="InterPro" id="IPR029052">
    <property type="entry name" value="Metallo-depent_PP-like"/>
</dbReference>
<dbReference type="PANTHER" id="PTHR22953">
    <property type="entry name" value="ACID PHOSPHATASE RELATED"/>
    <property type="match status" value="1"/>
</dbReference>
<protein>
    <recommendedName>
        <fullName evidence="7">Calcineurin-like phosphoesterase domain-containing protein</fullName>
    </recommendedName>
</protein>
<name>A0AAX0QA85_9EURY</name>
<sequence>MKRFGILILLLLLLVPAVSAAELPRWGPYITSLDEETVTIHYCLYENASGGVAITSGEITSLFSSDPAAYHHICIQDLTPDTAYSYRILVNGSWSEAYSFRTFGAENYTFVVSGDTRSEPPFTQIERHGVVALAIEKEHPLFVVHLGDFSGEANDPEEWDQFFSAGHDLYANTIIIPVQGNHDHSSLYNEIFGMPDWYAFSAGSLRFLVLNTNGWTQTRFEDQTVWLSEETADTGAKIAFFHHPFYTTDQKRTGLTLAQIPIWQKIFETGEVAATYSAHMHAYERYVSGGVTYVTNGAGGAPLYPPVTQPAEEQIAAIYHTLGFVRVDVSGSEFTSTFFKVAEASEDNSALTKIFPEGTIGDRFGTAAQVSSPIGLSALLALLCVSIFIIRRNP</sequence>
<evidence type="ECO:0008006" key="7">
    <source>
        <dbReference type="Google" id="ProtNLM"/>
    </source>
</evidence>
<evidence type="ECO:0000313" key="5">
    <source>
        <dbReference type="EMBL" id="PAV09834.1"/>
    </source>
</evidence>
<feature type="domain" description="Purple acid phosphatase N-terminal" evidence="4">
    <location>
        <begin position="41"/>
        <end position="102"/>
    </location>
</feature>
<evidence type="ECO:0000256" key="1">
    <source>
        <dbReference type="ARBA" id="ARBA00022729"/>
    </source>
</evidence>
<dbReference type="SUPFAM" id="SSF56300">
    <property type="entry name" value="Metallo-dependent phosphatases"/>
    <property type="match status" value="1"/>
</dbReference>
<evidence type="ECO:0000256" key="2">
    <source>
        <dbReference type="SAM" id="Phobius"/>
    </source>
</evidence>
<dbReference type="AlphaFoldDB" id="A0AAX0QA85"/>
<dbReference type="GO" id="GO:0003993">
    <property type="term" value="F:acid phosphatase activity"/>
    <property type="evidence" value="ECO:0007669"/>
    <property type="project" value="InterPro"/>
</dbReference>
<evidence type="ECO:0000259" key="3">
    <source>
        <dbReference type="Pfam" id="PF00149"/>
    </source>
</evidence>
<keyword evidence="2" id="KW-1133">Transmembrane helix</keyword>
<dbReference type="EMBL" id="LMVO01000006">
    <property type="protein sequence ID" value="PAV09834.1"/>
    <property type="molecule type" value="Genomic_DNA"/>
</dbReference>
<dbReference type="RefSeq" id="WP_095641896.1">
    <property type="nucleotide sequence ID" value="NZ_LMVO01000006.1"/>
</dbReference>
<reference evidence="5 6" key="1">
    <citation type="journal article" date="2017" name="BMC Genomics">
        <title>Genomic analysis of methanogenic archaea reveals a shift towards energy conservation.</title>
        <authorList>
            <person name="Gilmore S.P."/>
            <person name="Henske J.K."/>
            <person name="Sexton J.A."/>
            <person name="Solomon K.V."/>
            <person name="Seppala S."/>
            <person name="Yoo J.I."/>
            <person name="Huyett L.M."/>
            <person name="Pressman A."/>
            <person name="Cogan J.Z."/>
            <person name="Kivenson V."/>
            <person name="Peng X."/>
            <person name="Tan Y."/>
            <person name="Valentine D.L."/>
            <person name="O'Malley M.A."/>
        </authorList>
    </citation>
    <scope>NUCLEOTIDE SEQUENCE [LARGE SCALE GENOMIC DNA]</scope>
    <source>
        <strain evidence="5 6">XII</strain>
    </source>
</reference>
<feature type="transmembrane region" description="Helical" evidence="2">
    <location>
        <begin position="370"/>
        <end position="390"/>
    </location>
</feature>
<keyword evidence="2" id="KW-0472">Membrane</keyword>
<keyword evidence="6" id="KW-1185">Reference proteome</keyword>
<evidence type="ECO:0000259" key="4">
    <source>
        <dbReference type="Pfam" id="PF16656"/>
    </source>
</evidence>
<dbReference type="InterPro" id="IPR008963">
    <property type="entry name" value="Purple_acid_Pase-like_N"/>
</dbReference>
<dbReference type="Pfam" id="PF00149">
    <property type="entry name" value="Metallophos"/>
    <property type="match status" value="1"/>
</dbReference>